<reference evidence="4" key="1">
    <citation type="submission" date="2022-01" db="EMBL/GenBank/DDBJ databases">
        <title>Genome Sequence Resource for Two Populations of Ditylenchus destructor, the Migratory Endoparasitic Phytonematode.</title>
        <authorList>
            <person name="Zhang H."/>
            <person name="Lin R."/>
            <person name="Xie B."/>
        </authorList>
    </citation>
    <scope>NUCLEOTIDE SEQUENCE</scope>
    <source>
        <strain evidence="4">BazhouSP</strain>
    </source>
</reference>
<evidence type="ECO:0000256" key="1">
    <source>
        <dbReference type="ARBA" id="ARBA00007447"/>
    </source>
</evidence>
<keyword evidence="5" id="KW-1185">Reference proteome</keyword>
<organism evidence="4 5">
    <name type="scientific">Ditylenchus destructor</name>
    <dbReference type="NCBI Taxonomy" id="166010"/>
    <lineage>
        <taxon>Eukaryota</taxon>
        <taxon>Metazoa</taxon>
        <taxon>Ecdysozoa</taxon>
        <taxon>Nematoda</taxon>
        <taxon>Chromadorea</taxon>
        <taxon>Rhabditida</taxon>
        <taxon>Tylenchina</taxon>
        <taxon>Tylenchomorpha</taxon>
        <taxon>Sphaerularioidea</taxon>
        <taxon>Anguinidae</taxon>
        <taxon>Anguininae</taxon>
        <taxon>Ditylenchus</taxon>
    </lineage>
</organism>
<dbReference type="InterPro" id="IPR021109">
    <property type="entry name" value="Peptidase_aspartic_dom_sf"/>
</dbReference>
<gene>
    <name evidence="4" type="ORF">DdX_16479</name>
</gene>
<proteinExistence type="inferred from homology"/>
<protein>
    <submittedName>
        <fullName evidence="4">Eukaryotic aspartyl protease domain-containing protein</fullName>
    </submittedName>
</protein>
<evidence type="ECO:0000256" key="2">
    <source>
        <dbReference type="SAM" id="SignalP"/>
    </source>
</evidence>
<dbReference type="CDD" id="cd05471">
    <property type="entry name" value="pepsin_like"/>
    <property type="match status" value="1"/>
</dbReference>
<dbReference type="Pfam" id="PF00026">
    <property type="entry name" value="Asp"/>
    <property type="match status" value="1"/>
</dbReference>
<feature type="chain" id="PRO_5041925198" evidence="2">
    <location>
        <begin position="18"/>
        <end position="430"/>
    </location>
</feature>
<dbReference type="InterPro" id="IPR001461">
    <property type="entry name" value="Aspartic_peptidase_A1"/>
</dbReference>
<dbReference type="SUPFAM" id="SSF50630">
    <property type="entry name" value="Acid proteases"/>
    <property type="match status" value="1"/>
</dbReference>
<dbReference type="PANTHER" id="PTHR47966:SF51">
    <property type="entry name" value="BETA-SITE APP-CLEAVING ENZYME, ISOFORM A-RELATED"/>
    <property type="match status" value="1"/>
</dbReference>
<evidence type="ECO:0000313" key="5">
    <source>
        <dbReference type="Proteomes" id="UP001201812"/>
    </source>
</evidence>
<name>A0AAD4QWM2_9BILA</name>
<keyword evidence="2" id="KW-0732">Signal</keyword>
<dbReference type="GO" id="GO:0006508">
    <property type="term" value="P:proteolysis"/>
    <property type="evidence" value="ECO:0007669"/>
    <property type="project" value="UniProtKB-KW"/>
</dbReference>
<dbReference type="InterPro" id="IPR033121">
    <property type="entry name" value="PEPTIDASE_A1"/>
</dbReference>
<dbReference type="Proteomes" id="UP001201812">
    <property type="component" value="Unassembled WGS sequence"/>
</dbReference>
<accession>A0AAD4QWM2</accession>
<dbReference type="GO" id="GO:0004190">
    <property type="term" value="F:aspartic-type endopeptidase activity"/>
    <property type="evidence" value="ECO:0007669"/>
    <property type="project" value="InterPro"/>
</dbReference>
<sequence>MLFSSIYFILFLGLTNAAVHKFLAHTYRLDRVEAEIRQNALKRMRFQQIREHWPEFDDQNGLQPSIALNHSETTYNLYLTNITVGTPAQTFVAEIDLWYGSDLCVISSSANLSVVDDRLAEKHTYNSSESSSFVDLKGKFADWVCGYGINGSDQVTVDTASANVAMGIVDNLGYEISQYPIDAMLGLNPSTPQSNKDNLVSQLVAGLDKPIVSWWQNESSFYEGPAQLTLGGEDIDNCRSNYVYAPQIPSINGFNDFGVHLVSASIDGMPNSEKGLNTTLQLWHGHNRIYCSDDFFYLMTNASNASWNETIEEWEVDCDVSKVKNITLNIGSNGNTTDSNTKQLVLTGVDYIRYYSWYDKCVVYAAKYKRIRHVEMTFRFLNNHCLAYNVKEKTVGFADAKWINSQLRTSPPPFSYSTVSPSTAQSKVQR</sequence>
<dbReference type="EMBL" id="JAKKPZ010000134">
    <property type="protein sequence ID" value="KAI1700791.1"/>
    <property type="molecule type" value="Genomic_DNA"/>
</dbReference>
<keyword evidence="4" id="KW-0645">Protease</keyword>
<keyword evidence="4" id="KW-0378">Hydrolase</keyword>
<dbReference type="AlphaFoldDB" id="A0AAD4QWM2"/>
<feature type="domain" description="Peptidase A1" evidence="3">
    <location>
        <begin position="78"/>
        <end position="398"/>
    </location>
</feature>
<feature type="signal peptide" evidence="2">
    <location>
        <begin position="1"/>
        <end position="17"/>
    </location>
</feature>
<dbReference type="PANTHER" id="PTHR47966">
    <property type="entry name" value="BETA-SITE APP-CLEAVING ENZYME, ISOFORM A-RELATED"/>
    <property type="match status" value="1"/>
</dbReference>
<dbReference type="Gene3D" id="2.40.70.10">
    <property type="entry name" value="Acid Proteases"/>
    <property type="match status" value="2"/>
</dbReference>
<dbReference type="InterPro" id="IPR034164">
    <property type="entry name" value="Pepsin-like_dom"/>
</dbReference>
<dbReference type="PROSITE" id="PS51767">
    <property type="entry name" value="PEPTIDASE_A1"/>
    <property type="match status" value="1"/>
</dbReference>
<evidence type="ECO:0000313" key="4">
    <source>
        <dbReference type="EMBL" id="KAI1700791.1"/>
    </source>
</evidence>
<evidence type="ECO:0000259" key="3">
    <source>
        <dbReference type="PROSITE" id="PS51767"/>
    </source>
</evidence>
<comment type="caution">
    <text evidence="4">The sequence shown here is derived from an EMBL/GenBank/DDBJ whole genome shotgun (WGS) entry which is preliminary data.</text>
</comment>
<comment type="similarity">
    <text evidence="1">Belongs to the peptidase A1 family.</text>
</comment>